<sequence length="483" mass="53574">MHEIVCPHCKKAFTIDEAGYADIVRQVRNDEFQTELHERLIAAGKETTAAVELAEARVAASLNAESAAKDSKIAELQATLDGAGVATRLAVIDETLKRDTEIERLKGELNSAAMSENLAIMKAVEVVETARSEEASALSQASARKDAEIERPKGAIKTAEAKGQLALNEATQIIANERDDLARDLKAKHLEFDGKELVLRTDFEGRLQSKDLLLKDKEDAIERLRDLKAKLSTKMLGETLEQHCQIAFEQLRATAFQSATFGKDNTTSESGSKGDYIFRDHGDDAIEYISIMFEMKNEADATKAKQTNESFLKELEKDRNEKNCEYAVLVSLLEPESEIYNAGIVDVSHIYPKMYVIRPQFFIPMISLLRNSAQATIGIRSELARVQEQNLDITNFELRLGEFQQSFSKNVNDAGRQNDNAIDAIDAAIRKLEDSKEALRLWVKHLNTASGKSEKLSIRSLTKGNSTMETKFAAIEADATAVA</sequence>
<evidence type="ECO:0000313" key="2">
    <source>
        <dbReference type="EMBL" id="TXN32890.1"/>
    </source>
</evidence>
<name>A0A5C8UXR4_9MICO</name>
<dbReference type="InterPro" id="IPR019219">
    <property type="entry name" value="DUF2130"/>
</dbReference>
<keyword evidence="1" id="KW-0175">Coiled coil</keyword>
<accession>A0A5C8UXR4</accession>
<organism evidence="2 3">
    <name type="scientific">Lacisediminihabitans profunda</name>
    <dbReference type="NCBI Taxonomy" id="2594790"/>
    <lineage>
        <taxon>Bacteria</taxon>
        <taxon>Bacillati</taxon>
        <taxon>Actinomycetota</taxon>
        <taxon>Actinomycetes</taxon>
        <taxon>Micrococcales</taxon>
        <taxon>Microbacteriaceae</taxon>
        <taxon>Lacisediminihabitans</taxon>
    </lineage>
</organism>
<comment type="caution">
    <text evidence="2">The sequence shown here is derived from an EMBL/GenBank/DDBJ whole genome shotgun (WGS) entry which is preliminary data.</text>
</comment>
<evidence type="ECO:0000256" key="1">
    <source>
        <dbReference type="SAM" id="Coils"/>
    </source>
</evidence>
<reference evidence="2 3" key="1">
    <citation type="submission" date="2019-08" db="EMBL/GenBank/DDBJ databases">
        <title>Bacterial whole genome sequence for Glaciihabitans sp. CHu50b-6-2.</title>
        <authorList>
            <person name="Jin L."/>
        </authorList>
    </citation>
    <scope>NUCLEOTIDE SEQUENCE [LARGE SCALE GENOMIC DNA]</scope>
    <source>
        <strain evidence="2 3">CHu50b-6-2</strain>
    </source>
</reference>
<protein>
    <submittedName>
        <fullName evidence="2">DUF2130 domain-containing protein</fullName>
    </submittedName>
</protein>
<dbReference type="EMBL" id="VRMG01000001">
    <property type="protein sequence ID" value="TXN32890.1"/>
    <property type="molecule type" value="Genomic_DNA"/>
</dbReference>
<dbReference type="Proteomes" id="UP000321379">
    <property type="component" value="Unassembled WGS sequence"/>
</dbReference>
<proteinExistence type="predicted"/>
<feature type="coiled-coil region" evidence="1">
    <location>
        <begin position="207"/>
        <end position="234"/>
    </location>
</feature>
<evidence type="ECO:0000313" key="3">
    <source>
        <dbReference type="Proteomes" id="UP000321379"/>
    </source>
</evidence>
<dbReference type="AlphaFoldDB" id="A0A5C8UXR4"/>
<keyword evidence="3" id="KW-1185">Reference proteome</keyword>
<dbReference type="PIRSF" id="PIRSF005850">
    <property type="entry name" value="UCP005850"/>
    <property type="match status" value="1"/>
</dbReference>
<dbReference type="Pfam" id="PF09903">
    <property type="entry name" value="DUF2130"/>
    <property type="match status" value="1"/>
</dbReference>
<dbReference type="RefSeq" id="WP_147781693.1">
    <property type="nucleotide sequence ID" value="NZ_VRMG01000001.1"/>
</dbReference>
<gene>
    <name evidence="2" type="ORF">FVP33_00590</name>
</gene>